<dbReference type="Proteomes" id="UP001198182">
    <property type="component" value="Unassembled WGS sequence"/>
</dbReference>
<keyword evidence="2" id="KW-1185">Reference proteome</keyword>
<sequence length="291" mass="32831">MNKFRLLHADEIDCRIAQIRENGLSLLLYKDARVDQNILDEIVGEMNWQKSYSRENANCTVSIWDEAKKMWISKEDTGTESNTEKEKGLASDSFKRACFCWGIGRELYSAPPIWIKPEDCRTFYKNQSGKLTCNDHFYVSQIEYSDARNIIALEIMNRSTGKVVYRLGSQRPAAASAPVSVAPATNQAPTAPAAPSAASVGVPVNPAKELLVNSQMIQTIRSRAAKLNIKEPKVMMVANANRRKRNARTTSQLEDLTVDDFKHLMNKFDEQQEALQRRAQMEAQREALQTA</sequence>
<evidence type="ECO:0000313" key="1">
    <source>
        <dbReference type="EMBL" id="MCC2231966.1"/>
    </source>
</evidence>
<comment type="caution">
    <text evidence="1">The sequence shown here is derived from an EMBL/GenBank/DDBJ whole genome shotgun (WGS) entry which is preliminary data.</text>
</comment>
<reference evidence="1" key="1">
    <citation type="submission" date="2021-10" db="EMBL/GenBank/DDBJ databases">
        <title>Anaerobic single-cell dispensing facilitates the cultivation of human gut bacteria.</title>
        <authorList>
            <person name="Afrizal A."/>
        </authorList>
    </citation>
    <scope>NUCLEOTIDE SEQUENCE</scope>
    <source>
        <strain evidence="1">CLA-AA-H215</strain>
    </source>
</reference>
<gene>
    <name evidence="1" type="ORF">LKD81_13330</name>
</gene>
<evidence type="ECO:0000313" key="2">
    <source>
        <dbReference type="Proteomes" id="UP001198182"/>
    </source>
</evidence>
<accession>A0AAE3EBM1</accession>
<proteinExistence type="predicted"/>
<dbReference type="EMBL" id="JAJEQR010000045">
    <property type="protein sequence ID" value="MCC2231966.1"/>
    <property type="molecule type" value="Genomic_DNA"/>
</dbReference>
<protein>
    <submittedName>
        <fullName evidence="1">Uncharacterized protein</fullName>
    </submittedName>
</protein>
<dbReference type="AlphaFoldDB" id="A0AAE3EBM1"/>
<organism evidence="1 2">
    <name type="scientific">Hominifimenecus microfluidus</name>
    <dbReference type="NCBI Taxonomy" id="2885348"/>
    <lineage>
        <taxon>Bacteria</taxon>
        <taxon>Bacillati</taxon>
        <taxon>Bacillota</taxon>
        <taxon>Clostridia</taxon>
        <taxon>Lachnospirales</taxon>
        <taxon>Lachnospiraceae</taxon>
        <taxon>Hominifimenecus</taxon>
    </lineage>
</organism>
<dbReference type="RefSeq" id="WP_308454452.1">
    <property type="nucleotide sequence ID" value="NZ_JAJEQR010000045.1"/>
</dbReference>
<name>A0AAE3EBM1_9FIRM</name>